<dbReference type="InterPro" id="IPR012347">
    <property type="entry name" value="Ferritin-like"/>
</dbReference>
<feature type="domain" description="Rubrerythrin diiron-binding" evidence="1">
    <location>
        <begin position="10"/>
        <end position="140"/>
    </location>
</feature>
<proteinExistence type="predicted"/>
<reference evidence="2" key="1">
    <citation type="journal article" date="2020" name="mSystems">
        <title>Genome- and Community-Level Interaction Insights into Carbon Utilization and Element Cycling Functions of Hydrothermarchaeota in Hydrothermal Sediment.</title>
        <authorList>
            <person name="Zhou Z."/>
            <person name="Liu Y."/>
            <person name="Xu W."/>
            <person name="Pan J."/>
            <person name="Luo Z.H."/>
            <person name="Li M."/>
        </authorList>
    </citation>
    <scope>NUCLEOTIDE SEQUENCE [LARGE SCALE GENOMIC DNA]</scope>
    <source>
        <strain evidence="2">SpSt-897</strain>
    </source>
</reference>
<comment type="caution">
    <text evidence="2">The sequence shown here is derived from an EMBL/GenBank/DDBJ whole genome shotgun (WGS) entry which is preliminary data.</text>
</comment>
<dbReference type="PANTHER" id="PTHR33531:SF7">
    <property type="entry name" value="HYPOTHETICAL MEMBRANE PROTEIN, CONSERVED"/>
    <property type="match status" value="1"/>
</dbReference>
<dbReference type="GO" id="GO:0016491">
    <property type="term" value="F:oxidoreductase activity"/>
    <property type="evidence" value="ECO:0007669"/>
    <property type="project" value="InterPro"/>
</dbReference>
<dbReference type="Pfam" id="PF02915">
    <property type="entry name" value="Rubrerythrin"/>
    <property type="match status" value="1"/>
</dbReference>
<dbReference type="GO" id="GO:0046872">
    <property type="term" value="F:metal ion binding"/>
    <property type="evidence" value="ECO:0007669"/>
    <property type="project" value="InterPro"/>
</dbReference>
<name>A0A7C3Z0B0_9BACT</name>
<dbReference type="Gene3D" id="1.20.1260.10">
    <property type="match status" value="1"/>
</dbReference>
<sequence>MMNTDLKPLIEQAIRQEELSHEFYTRLADLVTHQDTKETLEWLAKDELEHKAFLESCLTPTGCTLMGEAQDTHLAEVMKTPALSPEMTPKEALMVAMKREEGSYHFYQRLASLQPPGDARAFLEKMAKVELAHKEKVEYLYANVAFPEVW</sequence>
<accession>A0A7C3Z0B0</accession>
<dbReference type="EMBL" id="DTMF01000316">
    <property type="protein sequence ID" value="HGF35324.1"/>
    <property type="molecule type" value="Genomic_DNA"/>
</dbReference>
<evidence type="ECO:0000313" key="2">
    <source>
        <dbReference type="EMBL" id="HGF35324.1"/>
    </source>
</evidence>
<organism evidence="2">
    <name type="scientific">Desulfobacca acetoxidans</name>
    <dbReference type="NCBI Taxonomy" id="60893"/>
    <lineage>
        <taxon>Bacteria</taxon>
        <taxon>Pseudomonadati</taxon>
        <taxon>Thermodesulfobacteriota</taxon>
        <taxon>Desulfobaccia</taxon>
        <taxon>Desulfobaccales</taxon>
        <taxon>Desulfobaccaceae</taxon>
        <taxon>Desulfobacca</taxon>
    </lineage>
</organism>
<protein>
    <recommendedName>
        <fullName evidence="1">Rubrerythrin diiron-binding domain-containing protein</fullName>
    </recommendedName>
</protein>
<evidence type="ECO:0000259" key="1">
    <source>
        <dbReference type="Pfam" id="PF02915"/>
    </source>
</evidence>
<gene>
    <name evidence="2" type="ORF">ENW96_13260</name>
</gene>
<dbReference type="InterPro" id="IPR009078">
    <property type="entry name" value="Ferritin-like_SF"/>
</dbReference>
<dbReference type="AlphaFoldDB" id="A0A7C3Z0B0"/>
<dbReference type="PANTHER" id="PTHR33531">
    <property type="entry name" value="RUBRERYTHRIN SUBFAMILY"/>
    <property type="match status" value="1"/>
</dbReference>
<dbReference type="InterPro" id="IPR003251">
    <property type="entry name" value="Rr_diiron-bd_dom"/>
</dbReference>
<dbReference type="CDD" id="cd01045">
    <property type="entry name" value="Ferritin_like_AB"/>
    <property type="match status" value="1"/>
</dbReference>
<dbReference type="SUPFAM" id="SSF47240">
    <property type="entry name" value="Ferritin-like"/>
    <property type="match status" value="1"/>
</dbReference>